<feature type="domain" description="D-serine dehydratase-like" evidence="14">
    <location>
        <begin position="320"/>
        <end position="434"/>
    </location>
</feature>
<dbReference type="InterPro" id="IPR026956">
    <property type="entry name" value="D-ser_dehydrat-like_dom"/>
</dbReference>
<evidence type="ECO:0000259" key="14">
    <source>
        <dbReference type="SMART" id="SM01119"/>
    </source>
</evidence>
<reference evidence="15" key="1">
    <citation type="journal article" date="2020" name="Stud. Mycol.">
        <title>101 Dothideomycetes genomes: a test case for predicting lifestyles and emergence of pathogens.</title>
        <authorList>
            <person name="Haridas S."/>
            <person name="Albert R."/>
            <person name="Binder M."/>
            <person name="Bloem J."/>
            <person name="Labutti K."/>
            <person name="Salamov A."/>
            <person name="Andreopoulos B."/>
            <person name="Baker S."/>
            <person name="Barry K."/>
            <person name="Bills G."/>
            <person name="Bluhm B."/>
            <person name="Cannon C."/>
            <person name="Castanera R."/>
            <person name="Culley D."/>
            <person name="Daum C."/>
            <person name="Ezra D."/>
            <person name="Gonzalez J."/>
            <person name="Henrissat B."/>
            <person name="Kuo A."/>
            <person name="Liang C."/>
            <person name="Lipzen A."/>
            <person name="Lutzoni F."/>
            <person name="Magnuson J."/>
            <person name="Mondo S."/>
            <person name="Nolan M."/>
            <person name="Ohm R."/>
            <person name="Pangilinan J."/>
            <person name="Park H.-J."/>
            <person name="Ramirez L."/>
            <person name="Alfaro M."/>
            <person name="Sun H."/>
            <person name="Tritt A."/>
            <person name="Yoshinaga Y."/>
            <person name="Zwiers L.-H."/>
            <person name="Turgeon B."/>
            <person name="Goodwin S."/>
            <person name="Spatafora J."/>
            <person name="Crous P."/>
            <person name="Grigoriev I."/>
        </authorList>
    </citation>
    <scope>NUCLEOTIDE SEQUENCE</scope>
    <source>
        <strain evidence="15">ATCC 74209</strain>
    </source>
</reference>
<keyword evidence="7" id="KW-0663">Pyridoxal phosphate</keyword>
<keyword evidence="16" id="KW-1185">Reference proteome</keyword>
<evidence type="ECO:0000256" key="4">
    <source>
        <dbReference type="ARBA" id="ARBA00022575"/>
    </source>
</evidence>
<sequence length="454" mass="49888">MSHGYLFPSQSSLMLQYVGKTLEEISPIPAAVLDRAIVKKNCDAMLGACKELGMGFRAHVKSHKTLELAKLQVGEDGPANFIVSTILEAEQLAPYLRECQAKGRECSILYGVPVPPSAAPRLMKLDSLLKPYSINVLVDHIDNFKPFWAEAQKWYGEETPKVGVFIKIDTGYGRAGIKSTSSKFDELVRHVAEHAETGFKGFYSHLGNSYAGSNQHDAMTGLLKEFRGLGSAAASVHETLKRKLILTVGATPTATVAQNMVLAKEALDVPDIRKLRSMYDFELHAGVYPLLDLQQVATNARPANLTPSKGSQPLSLSNIGLKILVEVTSVYDDREKPEALISAGSLALGREPCKSYPGWGIVSNELANREGDAYDDRGNKRGWIVGRVSQEHGVLSWEGPREDMKHLKVGDKLLIWPNHACIAGSGFGCYLVVDSDLDEKSQKVVDVWVRWRGW</sequence>
<dbReference type="EC" id="4.3.1.18" evidence="11"/>
<comment type="caution">
    <text evidence="15">The sequence shown here is derived from an EMBL/GenBank/DDBJ whole genome shotgun (WGS) entry which is preliminary data.</text>
</comment>
<dbReference type="EMBL" id="ML993972">
    <property type="protein sequence ID" value="KAF2201533.1"/>
    <property type="molecule type" value="Genomic_DNA"/>
</dbReference>
<dbReference type="GO" id="GO:0046872">
    <property type="term" value="F:metal ion binding"/>
    <property type="evidence" value="ECO:0007669"/>
    <property type="project" value="UniProtKB-KW"/>
</dbReference>
<dbReference type="Pfam" id="PF14031">
    <property type="entry name" value="D-ser_dehydrat"/>
    <property type="match status" value="1"/>
</dbReference>
<gene>
    <name evidence="15" type="ORF">GQ43DRAFT_415631</name>
</gene>
<dbReference type="PANTHER" id="PTHR28004">
    <property type="entry name" value="ZGC:162816-RELATED"/>
    <property type="match status" value="1"/>
</dbReference>
<dbReference type="InterPro" id="IPR051466">
    <property type="entry name" value="D-amino_acid_metab_enzyme"/>
</dbReference>
<evidence type="ECO:0000256" key="7">
    <source>
        <dbReference type="ARBA" id="ARBA00022898"/>
    </source>
</evidence>
<comment type="similarity">
    <text evidence="3">Belongs to the DSD1 family.</text>
</comment>
<evidence type="ECO:0000256" key="9">
    <source>
        <dbReference type="ARBA" id="ARBA00051198"/>
    </source>
</evidence>
<evidence type="ECO:0000256" key="6">
    <source>
        <dbReference type="ARBA" id="ARBA00022833"/>
    </source>
</evidence>
<dbReference type="InterPro" id="IPR029066">
    <property type="entry name" value="PLP-binding_barrel"/>
</dbReference>
<keyword evidence="6" id="KW-0862">Zinc</keyword>
<dbReference type="AlphaFoldDB" id="A0A9P4MVV9"/>
<evidence type="ECO:0000256" key="2">
    <source>
        <dbReference type="ARBA" id="ARBA00001947"/>
    </source>
</evidence>
<evidence type="ECO:0000256" key="3">
    <source>
        <dbReference type="ARBA" id="ARBA00005323"/>
    </source>
</evidence>
<evidence type="ECO:0000256" key="13">
    <source>
        <dbReference type="ARBA" id="ARBA00075219"/>
    </source>
</evidence>
<evidence type="ECO:0000313" key="15">
    <source>
        <dbReference type="EMBL" id="KAF2201533.1"/>
    </source>
</evidence>
<keyword evidence="8" id="KW-0456">Lyase</keyword>
<keyword evidence="5" id="KW-0479">Metal-binding</keyword>
<dbReference type="InterPro" id="IPR042208">
    <property type="entry name" value="D-ser_dehydrat-like_sf"/>
</dbReference>
<dbReference type="Gene3D" id="3.20.20.10">
    <property type="entry name" value="Alanine racemase"/>
    <property type="match status" value="1"/>
</dbReference>
<evidence type="ECO:0000256" key="1">
    <source>
        <dbReference type="ARBA" id="ARBA00001933"/>
    </source>
</evidence>
<comment type="function">
    <text evidence="10">Catalyzes the conversion of D-serine to pyruvate and ammonia. May play a role in D-serine detoxification.</text>
</comment>
<dbReference type="Pfam" id="PF01168">
    <property type="entry name" value="Ala_racemase_N"/>
    <property type="match status" value="1"/>
</dbReference>
<dbReference type="GO" id="GO:0036088">
    <property type="term" value="P:D-serine catabolic process"/>
    <property type="evidence" value="ECO:0007669"/>
    <property type="project" value="TreeGrafter"/>
</dbReference>
<dbReference type="PANTHER" id="PTHR28004:SF2">
    <property type="entry name" value="D-SERINE DEHYDRATASE"/>
    <property type="match status" value="1"/>
</dbReference>
<dbReference type="SUPFAM" id="SSF51419">
    <property type="entry name" value="PLP-binding barrel"/>
    <property type="match status" value="1"/>
</dbReference>
<protein>
    <recommendedName>
        <fullName evidence="12">D-serine dehydratase</fullName>
        <ecNumber evidence="11">4.3.1.18</ecNumber>
    </recommendedName>
    <alternativeName>
        <fullName evidence="13">D-serine deaminase</fullName>
    </alternativeName>
</protein>
<evidence type="ECO:0000256" key="8">
    <source>
        <dbReference type="ARBA" id="ARBA00023239"/>
    </source>
</evidence>
<evidence type="ECO:0000256" key="5">
    <source>
        <dbReference type="ARBA" id="ARBA00022723"/>
    </source>
</evidence>
<evidence type="ECO:0000313" key="16">
    <source>
        <dbReference type="Proteomes" id="UP000799536"/>
    </source>
</evidence>
<dbReference type="SMART" id="SM01119">
    <property type="entry name" value="D-ser_dehydrat"/>
    <property type="match status" value="1"/>
</dbReference>
<comment type="cofactor">
    <cofactor evidence="2">
        <name>Zn(2+)</name>
        <dbReference type="ChEBI" id="CHEBI:29105"/>
    </cofactor>
</comment>
<keyword evidence="4" id="KW-0216">Detoxification</keyword>
<comment type="catalytic activity">
    <reaction evidence="9">
        <text>D-serine = pyruvate + NH4(+)</text>
        <dbReference type="Rhea" id="RHEA:13977"/>
        <dbReference type="ChEBI" id="CHEBI:15361"/>
        <dbReference type="ChEBI" id="CHEBI:28938"/>
        <dbReference type="ChEBI" id="CHEBI:35247"/>
        <dbReference type="EC" id="4.3.1.18"/>
    </reaction>
    <physiologicalReaction direction="left-to-right" evidence="9">
        <dbReference type="Rhea" id="RHEA:13978"/>
    </physiologicalReaction>
</comment>
<evidence type="ECO:0000256" key="12">
    <source>
        <dbReference type="ARBA" id="ARBA00069616"/>
    </source>
</evidence>
<dbReference type="Gene3D" id="2.40.37.20">
    <property type="entry name" value="D-serine dehydratase-like domain"/>
    <property type="match status" value="1"/>
</dbReference>
<accession>A0A9P4MVV9</accession>
<name>A0A9P4MVV9_9PLEO</name>
<dbReference type="OrthoDB" id="20198at2759"/>
<comment type="cofactor">
    <cofactor evidence="1">
        <name>pyridoxal 5'-phosphate</name>
        <dbReference type="ChEBI" id="CHEBI:597326"/>
    </cofactor>
</comment>
<dbReference type="GO" id="GO:0009636">
    <property type="term" value="P:response to toxic substance"/>
    <property type="evidence" value="ECO:0007669"/>
    <property type="project" value="UniProtKB-KW"/>
</dbReference>
<dbReference type="InterPro" id="IPR001608">
    <property type="entry name" value="Ala_racemase_N"/>
</dbReference>
<organism evidence="15 16">
    <name type="scientific">Delitschia confertaspora ATCC 74209</name>
    <dbReference type="NCBI Taxonomy" id="1513339"/>
    <lineage>
        <taxon>Eukaryota</taxon>
        <taxon>Fungi</taxon>
        <taxon>Dikarya</taxon>
        <taxon>Ascomycota</taxon>
        <taxon>Pezizomycotina</taxon>
        <taxon>Dothideomycetes</taxon>
        <taxon>Pleosporomycetidae</taxon>
        <taxon>Pleosporales</taxon>
        <taxon>Delitschiaceae</taxon>
        <taxon>Delitschia</taxon>
    </lineage>
</organism>
<dbReference type="FunFam" id="3.20.20.10:FF:000016">
    <property type="entry name" value="D-serine dehydratase"/>
    <property type="match status" value="1"/>
</dbReference>
<dbReference type="Proteomes" id="UP000799536">
    <property type="component" value="Unassembled WGS sequence"/>
</dbReference>
<evidence type="ECO:0000256" key="11">
    <source>
        <dbReference type="ARBA" id="ARBA00066349"/>
    </source>
</evidence>
<proteinExistence type="inferred from homology"/>
<dbReference type="GO" id="GO:0008721">
    <property type="term" value="F:D-serine ammonia-lyase activity"/>
    <property type="evidence" value="ECO:0007669"/>
    <property type="project" value="UniProtKB-EC"/>
</dbReference>
<evidence type="ECO:0000256" key="10">
    <source>
        <dbReference type="ARBA" id="ARBA00055764"/>
    </source>
</evidence>